<reference evidence="3" key="2">
    <citation type="submission" date="2019-02" db="EMBL/GenBank/DDBJ databases">
        <title>Opniocepnalus argus Var Kimnra genome.</title>
        <authorList>
            <person name="Zhou C."/>
            <person name="Xiao S."/>
        </authorList>
    </citation>
    <scope>NUCLEOTIDE SEQUENCE [LARGE SCALE GENOMIC DNA]</scope>
</reference>
<keyword evidence="1" id="KW-0732">Signal</keyword>
<sequence>MWRWMSSVLILPPVFPPPALPQGYIGLRFSGRFPLLPCLEEGERRKARKTGLLLNPKSSTQTGDNVTVLISSTASNVRGAHKEVK</sequence>
<evidence type="ECO:0000256" key="1">
    <source>
        <dbReference type="SAM" id="SignalP"/>
    </source>
</evidence>
<evidence type="ECO:0000313" key="3">
    <source>
        <dbReference type="Proteomes" id="UP000503349"/>
    </source>
</evidence>
<feature type="signal peptide" evidence="1">
    <location>
        <begin position="1"/>
        <end position="21"/>
    </location>
</feature>
<reference evidence="2 3" key="1">
    <citation type="submission" date="2019-02" db="EMBL/GenBank/DDBJ databases">
        <title>Opniocepnalus argus genome.</title>
        <authorList>
            <person name="Zhou C."/>
            <person name="Xiao S."/>
        </authorList>
    </citation>
    <scope>NUCLEOTIDE SEQUENCE [LARGE SCALE GENOMIC DNA]</scope>
    <source>
        <strain evidence="2">OARG1902GOOAL</strain>
        <tissue evidence="2">Muscle</tissue>
    </source>
</reference>
<dbReference type="EMBL" id="CM015733">
    <property type="protein sequence ID" value="KAF3705602.1"/>
    <property type="molecule type" value="Genomic_DNA"/>
</dbReference>
<dbReference type="Proteomes" id="UP000503349">
    <property type="component" value="Chromosome 22"/>
</dbReference>
<gene>
    <name evidence="2" type="ORF">EXN66_Car021293</name>
</gene>
<proteinExistence type="predicted"/>
<dbReference type="AlphaFoldDB" id="A0A6G1QSM9"/>
<accession>A0A6G1QSM9</accession>
<evidence type="ECO:0000313" key="2">
    <source>
        <dbReference type="EMBL" id="KAF3705602.1"/>
    </source>
</evidence>
<keyword evidence="3" id="KW-1185">Reference proteome</keyword>
<organism evidence="2 3">
    <name type="scientific">Channa argus</name>
    <name type="common">Northern snakehead</name>
    <name type="synonym">Ophicephalus argus</name>
    <dbReference type="NCBI Taxonomy" id="215402"/>
    <lineage>
        <taxon>Eukaryota</taxon>
        <taxon>Metazoa</taxon>
        <taxon>Chordata</taxon>
        <taxon>Craniata</taxon>
        <taxon>Vertebrata</taxon>
        <taxon>Euteleostomi</taxon>
        <taxon>Actinopterygii</taxon>
        <taxon>Neopterygii</taxon>
        <taxon>Teleostei</taxon>
        <taxon>Neoteleostei</taxon>
        <taxon>Acanthomorphata</taxon>
        <taxon>Anabantaria</taxon>
        <taxon>Anabantiformes</taxon>
        <taxon>Channoidei</taxon>
        <taxon>Channidae</taxon>
        <taxon>Channa</taxon>
    </lineage>
</organism>
<feature type="chain" id="PRO_5026358399" description="Secreted protein" evidence="1">
    <location>
        <begin position="22"/>
        <end position="85"/>
    </location>
</feature>
<protein>
    <recommendedName>
        <fullName evidence="4">Secreted protein</fullName>
    </recommendedName>
</protein>
<evidence type="ECO:0008006" key="4">
    <source>
        <dbReference type="Google" id="ProtNLM"/>
    </source>
</evidence>
<name>A0A6G1QSM9_CHAAH</name>